<keyword evidence="7" id="KW-1185">Reference proteome</keyword>
<reference evidence="6 7" key="1">
    <citation type="journal article" date="2019" name="Int. J. Syst. Evol. Microbiol.">
        <title>The Global Catalogue of Microorganisms (GCM) 10K type strain sequencing project: providing services to taxonomists for standard genome sequencing and annotation.</title>
        <authorList>
            <consortium name="The Broad Institute Genomics Platform"/>
            <consortium name="The Broad Institute Genome Sequencing Center for Infectious Disease"/>
            <person name="Wu L."/>
            <person name="Ma J."/>
        </authorList>
    </citation>
    <scope>NUCLEOTIDE SEQUENCE [LARGE SCALE GENOMIC DNA]</scope>
    <source>
        <strain evidence="6 7">JCM 14942</strain>
    </source>
</reference>
<dbReference type="InterPro" id="IPR009057">
    <property type="entry name" value="Homeodomain-like_sf"/>
</dbReference>
<comment type="caution">
    <text evidence="6">The sequence shown here is derived from an EMBL/GenBank/DDBJ whole genome shotgun (WGS) entry which is preliminary data.</text>
</comment>
<evidence type="ECO:0000313" key="6">
    <source>
        <dbReference type="EMBL" id="GAA1510724.1"/>
    </source>
</evidence>
<dbReference type="PRINTS" id="PR00455">
    <property type="entry name" value="HTHTETR"/>
</dbReference>
<evidence type="ECO:0000313" key="7">
    <source>
        <dbReference type="Proteomes" id="UP001500842"/>
    </source>
</evidence>
<evidence type="ECO:0000256" key="3">
    <source>
        <dbReference type="ARBA" id="ARBA00023163"/>
    </source>
</evidence>
<dbReference type="PROSITE" id="PS50977">
    <property type="entry name" value="HTH_TETR_2"/>
    <property type="match status" value="1"/>
</dbReference>
<dbReference type="PANTHER" id="PTHR30055:SF234">
    <property type="entry name" value="HTH-TYPE TRANSCRIPTIONAL REGULATOR BETI"/>
    <property type="match status" value="1"/>
</dbReference>
<gene>
    <name evidence="6" type="ORF">GCM10009788_13870</name>
</gene>
<dbReference type="RefSeq" id="WP_181411089.1">
    <property type="nucleotide sequence ID" value="NZ_BAAAOR010000010.1"/>
</dbReference>
<dbReference type="PANTHER" id="PTHR30055">
    <property type="entry name" value="HTH-TYPE TRANSCRIPTIONAL REGULATOR RUTR"/>
    <property type="match status" value="1"/>
</dbReference>
<protein>
    <recommendedName>
        <fullName evidence="5">HTH tetR-type domain-containing protein</fullName>
    </recommendedName>
</protein>
<organism evidence="6 7">
    <name type="scientific">Nocardioides humi</name>
    <dbReference type="NCBI Taxonomy" id="449461"/>
    <lineage>
        <taxon>Bacteria</taxon>
        <taxon>Bacillati</taxon>
        <taxon>Actinomycetota</taxon>
        <taxon>Actinomycetes</taxon>
        <taxon>Propionibacteriales</taxon>
        <taxon>Nocardioidaceae</taxon>
        <taxon>Nocardioides</taxon>
    </lineage>
</organism>
<dbReference type="SUPFAM" id="SSF46689">
    <property type="entry name" value="Homeodomain-like"/>
    <property type="match status" value="1"/>
</dbReference>
<feature type="domain" description="HTH tetR-type" evidence="5">
    <location>
        <begin position="13"/>
        <end position="73"/>
    </location>
</feature>
<dbReference type="Gene3D" id="1.10.357.10">
    <property type="entry name" value="Tetracycline Repressor, domain 2"/>
    <property type="match status" value="1"/>
</dbReference>
<keyword evidence="2 4" id="KW-0238">DNA-binding</keyword>
<accession>A0ABN2A4T4</accession>
<dbReference type="InterPro" id="IPR036271">
    <property type="entry name" value="Tet_transcr_reg_TetR-rel_C_sf"/>
</dbReference>
<name>A0ABN2A4T4_9ACTN</name>
<dbReference type="InterPro" id="IPR050109">
    <property type="entry name" value="HTH-type_TetR-like_transc_reg"/>
</dbReference>
<evidence type="ECO:0000256" key="2">
    <source>
        <dbReference type="ARBA" id="ARBA00023125"/>
    </source>
</evidence>
<keyword evidence="3" id="KW-0804">Transcription</keyword>
<dbReference type="Pfam" id="PF00440">
    <property type="entry name" value="TetR_N"/>
    <property type="match status" value="1"/>
</dbReference>
<evidence type="ECO:0000256" key="1">
    <source>
        <dbReference type="ARBA" id="ARBA00023015"/>
    </source>
</evidence>
<dbReference type="Gene3D" id="1.10.10.60">
    <property type="entry name" value="Homeodomain-like"/>
    <property type="match status" value="1"/>
</dbReference>
<evidence type="ECO:0000259" key="5">
    <source>
        <dbReference type="PROSITE" id="PS50977"/>
    </source>
</evidence>
<feature type="DNA-binding region" description="H-T-H motif" evidence="4">
    <location>
        <begin position="36"/>
        <end position="55"/>
    </location>
</feature>
<evidence type="ECO:0000256" key="4">
    <source>
        <dbReference type="PROSITE-ProRule" id="PRU00335"/>
    </source>
</evidence>
<proteinExistence type="predicted"/>
<dbReference type="InterPro" id="IPR001647">
    <property type="entry name" value="HTH_TetR"/>
</dbReference>
<dbReference type="EMBL" id="BAAAOR010000010">
    <property type="protein sequence ID" value="GAA1510724.1"/>
    <property type="molecule type" value="Genomic_DNA"/>
</dbReference>
<dbReference type="SUPFAM" id="SSF48498">
    <property type="entry name" value="Tetracyclin repressor-like, C-terminal domain"/>
    <property type="match status" value="1"/>
</dbReference>
<sequence>MTTERTPQTTQAHRTRGALLRAGRRVLERKGLHKTRVSDITKEAGVAAGTFYLHFENKDDLFRQLLITVEDEVYGELVPSRSGGSVDPAQRIRETNALYLSSFKRNSGFWKSVEAAALGQSDLPDVLAERNRYYRSRTERAIARWQAAGEVSPDVDPATAAFVLGAMTERLAYVWYVFGHREDVDAAADDLTRLWLNYLGID</sequence>
<dbReference type="Proteomes" id="UP001500842">
    <property type="component" value="Unassembled WGS sequence"/>
</dbReference>
<keyword evidence="1" id="KW-0805">Transcription regulation</keyword>